<sequence length="44" mass="5225">MESTTTHPSFTLFDPNEVEEVISNKVEKRRTALFRMVFPENLPW</sequence>
<name>A0AA34RDL4_CHLPE</name>
<protein>
    <submittedName>
        <fullName evidence="1">Uncharacterized protein</fullName>
    </submittedName>
</protein>
<dbReference type="KEGG" id="cpm:G5S_0837"/>
<dbReference type="Proteomes" id="UP000008305">
    <property type="component" value="Chromosome"/>
</dbReference>
<organism evidence="1 2">
    <name type="scientific">Chlamydia pecorum (strain ATCC VR-628 / DSM 29919 / E58)</name>
    <name type="common">Chlamydophila pecorum</name>
    <dbReference type="NCBI Taxonomy" id="331635"/>
    <lineage>
        <taxon>Bacteria</taxon>
        <taxon>Pseudomonadati</taxon>
        <taxon>Chlamydiota</taxon>
        <taxon>Chlamydiia</taxon>
        <taxon>Chlamydiales</taxon>
        <taxon>Chlamydiaceae</taxon>
        <taxon>Chlamydia/Chlamydophila group</taxon>
        <taxon>Chlamydia</taxon>
    </lineage>
</organism>
<accession>A0AA34RDL4</accession>
<proteinExistence type="predicted"/>
<reference evidence="1 2" key="1">
    <citation type="journal article" date="2011" name="J. Bacteriol.">
        <title>Genome sequence of the obligate intracellular animal pathogen Chlamydia pecorum E58.</title>
        <authorList>
            <person name="Mojica S."/>
            <person name="Huot Creasy H."/>
            <person name="Daugherty S."/>
            <person name="Read T.D."/>
            <person name="Kim T."/>
            <person name="Kaltenboeck B."/>
            <person name="Bavoil P."/>
            <person name="Myers G.S."/>
        </authorList>
    </citation>
    <scope>NUCLEOTIDE SEQUENCE [LARGE SCALE GENOMIC DNA]</scope>
    <source>
        <strain evidence="1 2">E58</strain>
    </source>
</reference>
<dbReference type="EMBL" id="CP002608">
    <property type="protein sequence ID" value="AEB41780.1"/>
    <property type="molecule type" value="Genomic_DNA"/>
</dbReference>
<gene>
    <name evidence="1" type="ordered locus">G5S_0837</name>
</gene>
<keyword evidence="2" id="KW-1185">Reference proteome</keyword>
<evidence type="ECO:0000313" key="1">
    <source>
        <dbReference type="EMBL" id="AEB41780.1"/>
    </source>
</evidence>
<dbReference type="AlphaFoldDB" id="A0AA34RDL4"/>
<evidence type="ECO:0000313" key="2">
    <source>
        <dbReference type="Proteomes" id="UP000008305"/>
    </source>
</evidence>